<dbReference type="Proteomes" id="UP000239872">
    <property type="component" value="Unassembled WGS sequence"/>
</dbReference>
<keyword evidence="2" id="KW-1185">Reference proteome</keyword>
<dbReference type="AlphaFoldDB" id="A0A2S7T1R0"/>
<evidence type="ECO:0000313" key="1">
    <source>
        <dbReference type="EMBL" id="PQJ12868.1"/>
    </source>
</evidence>
<proteinExistence type="predicted"/>
<organism evidence="1 2">
    <name type="scientific">Flavipsychrobacter stenotrophus</name>
    <dbReference type="NCBI Taxonomy" id="2077091"/>
    <lineage>
        <taxon>Bacteria</taxon>
        <taxon>Pseudomonadati</taxon>
        <taxon>Bacteroidota</taxon>
        <taxon>Chitinophagia</taxon>
        <taxon>Chitinophagales</taxon>
        <taxon>Chitinophagaceae</taxon>
        <taxon>Flavipsychrobacter</taxon>
    </lineage>
</organism>
<evidence type="ECO:0000313" key="2">
    <source>
        <dbReference type="Proteomes" id="UP000239872"/>
    </source>
</evidence>
<accession>A0A2S7T1R0</accession>
<name>A0A2S7T1R0_9BACT</name>
<gene>
    <name evidence="1" type="ORF">CJD36_003745</name>
</gene>
<protein>
    <submittedName>
        <fullName evidence="1">Uncharacterized protein</fullName>
    </submittedName>
</protein>
<comment type="caution">
    <text evidence="1">The sequence shown here is derived from an EMBL/GenBank/DDBJ whole genome shotgun (WGS) entry which is preliminary data.</text>
</comment>
<sequence>MRPKVDLNKADRRILRDKLLLMKKQHDRCLDVPYLMQCPQKTIKGVAHRVYKISKYIDFLLQHIPE</sequence>
<reference evidence="1 2" key="1">
    <citation type="submission" date="2018-01" db="EMBL/GenBank/DDBJ databases">
        <title>A novel member of the phylum Bacteroidetes isolated from glacier ice.</title>
        <authorList>
            <person name="Liu Q."/>
            <person name="Xin Y.-H."/>
        </authorList>
    </citation>
    <scope>NUCLEOTIDE SEQUENCE [LARGE SCALE GENOMIC DNA]</scope>
    <source>
        <strain evidence="1 2">RB1R16</strain>
    </source>
</reference>
<dbReference type="EMBL" id="PPSL01000001">
    <property type="protein sequence ID" value="PQJ12868.1"/>
    <property type="molecule type" value="Genomic_DNA"/>
</dbReference>